<dbReference type="EMBL" id="FTOT01000001">
    <property type="protein sequence ID" value="SIS59586.1"/>
    <property type="molecule type" value="Genomic_DNA"/>
</dbReference>
<gene>
    <name evidence="1" type="ORF">SAMN05421774_101356</name>
</gene>
<dbReference type="STRING" id="1086013.SAMN05421774_101356"/>
<proteinExistence type="predicted"/>
<dbReference type="AlphaFoldDB" id="A0A1N7KD92"/>
<dbReference type="Proteomes" id="UP000186141">
    <property type="component" value="Unassembled WGS sequence"/>
</dbReference>
<keyword evidence="2" id="KW-1185">Reference proteome</keyword>
<evidence type="ECO:0008006" key="3">
    <source>
        <dbReference type="Google" id="ProtNLM"/>
    </source>
</evidence>
<name>A0A1N7KD92_9RHOB</name>
<protein>
    <recommendedName>
        <fullName evidence="3">Antibiotic biosynthesis monooxygenase</fullName>
    </recommendedName>
</protein>
<dbReference type="OrthoDB" id="7726846at2"/>
<accession>A0A1N7KD92</accession>
<reference evidence="1 2" key="1">
    <citation type="submission" date="2017-01" db="EMBL/GenBank/DDBJ databases">
        <authorList>
            <person name="Mah S.A."/>
            <person name="Swanson W.J."/>
            <person name="Moy G.W."/>
            <person name="Vacquier V.D."/>
        </authorList>
    </citation>
    <scope>NUCLEOTIDE SEQUENCE [LARGE SCALE GENOMIC DNA]</scope>
    <source>
        <strain evidence="1 2">DSM 26375</strain>
    </source>
</reference>
<evidence type="ECO:0000313" key="2">
    <source>
        <dbReference type="Proteomes" id="UP000186141"/>
    </source>
</evidence>
<dbReference type="RefSeq" id="WP_076528102.1">
    <property type="nucleotide sequence ID" value="NZ_BMEH01000001.1"/>
</dbReference>
<sequence length="79" mass="8407">MQQLLIQTAAADYAAWKSAFDAEAEGISNAGLSTLQIWQGEGAAVLVLFEVHNHARAKDWLATQAAFGAGMNAQFLQTA</sequence>
<evidence type="ECO:0000313" key="1">
    <source>
        <dbReference type="EMBL" id="SIS59586.1"/>
    </source>
</evidence>
<organism evidence="1 2">
    <name type="scientific">Gemmobacter megaterium</name>
    <dbReference type="NCBI Taxonomy" id="1086013"/>
    <lineage>
        <taxon>Bacteria</taxon>
        <taxon>Pseudomonadati</taxon>
        <taxon>Pseudomonadota</taxon>
        <taxon>Alphaproteobacteria</taxon>
        <taxon>Rhodobacterales</taxon>
        <taxon>Paracoccaceae</taxon>
        <taxon>Gemmobacter</taxon>
    </lineage>
</organism>